<organism evidence="2 3">
    <name type="scientific">Caulobacter segnis</name>
    <dbReference type="NCBI Taxonomy" id="88688"/>
    <lineage>
        <taxon>Bacteria</taxon>
        <taxon>Pseudomonadati</taxon>
        <taxon>Pseudomonadota</taxon>
        <taxon>Alphaproteobacteria</taxon>
        <taxon>Caulobacterales</taxon>
        <taxon>Caulobacteraceae</taxon>
        <taxon>Caulobacter</taxon>
    </lineage>
</organism>
<comment type="caution">
    <text evidence="2">The sequence shown here is derived from an EMBL/GenBank/DDBJ whole genome shotgun (WGS) entry which is preliminary data.</text>
</comment>
<dbReference type="RefSeq" id="WP_304281036.1">
    <property type="nucleotide sequence ID" value="NZ_QFQZ01000073.1"/>
</dbReference>
<dbReference type="InterPro" id="IPR010982">
    <property type="entry name" value="Lambda_DNA-bd_dom_sf"/>
</dbReference>
<feature type="domain" description="HTH cro/C1-type" evidence="1">
    <location>
        <begin position="9"/>
        <end position="41"/>
    </location>
</feature>
<protein>
    <recommendedName>
        <fullName evidence="1">HTH cro/C1-type domain-containing protein</fullName>
    </recommendedName>
</protein>
<dbReference type="Gene3D" id="1.10.260.40">
    <property type="entry name" value="lambda repressor-like DNA-binding domains"/>
    <property type="match status" value="1"/>
</dbReference>
<evidence type="ECO:0000259" key="1">
    <source>
        <dbReference type="PROSITE" id="PS50943"/>
    </source>
</evidence>
<dbReference type="Proteomes" id="UP000249393">
    <property type="component" value="Unassembled WGS sequence"/>
</dbReference>
<dbReference type="SMART" id="SM00530">
    <property type="entry name" value="HTH_XRE"/>
    <property type="match status" value="1"/>
</dbReference>
<accession>A0A2W5UYA9</accession>
<dbReference type="AlphaFoldDB" id="A0A2W5UYA9"/>
<dbReference type="InterPro" id="IPR001387">
    <property type="entry name" value="Cro/C1-type_HTH"/>
</dbReference>
<evidence type="ECO:0000313" key="2">
    <source>
        <dbReference type="EMBL" id="PZR31932.1"/>
    </source>
</evidence>
<sequence>MAISAAQCRAARALLDWSQEQLAQSAGVARATIADFERGIRLDLMRQNMISLVETLESAGIEFLPETSEGGGAGVRRRKLELEYSKDARMLDGGLSLALRYKGQAHRLHVSQEALDDLGHLGAAGDGERVRVAQEHMGRILRTAELKLEKGDYAQNGTVLLQSADFS</sequence>
<reference evidence="2 3" key="1">
    <citation type="submission" date="2017-08" db="EMBL/GenBank/DDBJ databases">
        <title>Infants hospitalized years apart are colonized by the same room-sourced microbial strains.</title>
        <authorList>
            <person name="Brooks B."/>
            <person name="Olm M.R."/>
            <person name="Firek B.A."/>
            <person name="Baker R."/>
            <person name="Thomas B.C."/>
            <person name="Morowitz M.J."/>
            <person name="Banfield J.F."/>
        </authorList>
    </citation>
    <scope>NUCLEOTIDE SEQUENCE [LARGE SCALE GENOMIC DNA]</scope>
    <source>
        <strain evidence="2">S2_003_000_R2_4</strain>
    </source>
</reference>
<dbReference type="EMBL" id="QFQZ01000073">
    <property type="protein sequence ID" value="PZR31932.1"/>
    <property type="molecule type" value="Genomic_DNA"/>
</dbReference>
<proteinExistence type="predicted"/>
<dbReference type="Pfam" id="PF01381">
    <property type="entry name" value="HTH_3"/>
    <property type="match status" value="1"/>
</dbReference>
<name>A0A2W5UYA9_9CAUL</name>
<gene>
    <name evidence="2" type="ORF">DI526_18245</name>
</gene>
<dbReference type="CDD" id="cd00093">
    <property type="entry name" value="HTH_XRE"/>
    <property type="match status" value="1"/>
</dbReference>
<dbReference type="GO" id="GO:0003677">
    <property type="term" value="F:DNA binding"/>
    <property type="evidence" value="ECO:0007669"/>
    <property type="project" value="InterPro"/>
</dbReference>
<dbReference type="PROSITE" id="PS50943">
    <property type="entry name" value="HTH_CROC1"/>
    <property type="match status" value="1"/>
</dbReference>
<dbReference type="SUPFAM" id="SSF47413">
    <property type="entry name" value="lambda repressor-like DNA-binding domains"/>
    <property type="match status" value="1"/>
</dbReference>
<evidence type="ECO:0000313" key="3">
    <source>
        <dbReference type="Proteomes" id="UP000249393"/>
    </source>
</evidence>